<dbReference type="EMBL" id="JBHTMP010000001">
    <property type="protein sequence ID" value="MFD1319554.1"/>
    <property type="molecule type" value="Genomic_DNA"/>
</dbReference>
<sequence>MAKILRRPRVRSLVTAAAMTAGLVLGTAVPAYADYPSPRYSTPTACNAARPSYVSSWTSPGPCFVAYDYNYYPPRPFWMFIVKTRA</sequence>
<evidence type="ECO:0000256" key="1">
    <source>
        <dbReference type="SAM" id="SignalP"/>
    </source>
</evidence>
<proteinExistence type="predicted"/>
<evidence type="ECO:0000313" key="3">
    <source>
        <dbReference type="Proteomes" id="UP001597260"/>
    </source>
</evidence>
<protein>
    <recommendedName>
        <fullName evidence="4">Secreted protein</fullName>
    </recommendedName>
</protein>
<gene>
    <name evidence="2" type="ORF">ACFQ4H_00470</name>
</gene>
<feature type="signal peptide" evidence="1">
    <location>
        <begin position="1"/>
        <end position="33"/>
    </location>
</feature>
<dbReference type="Proteomes" id="UP001597260">
    <property type="component" value="Unassembled WGS sequence"/>
</dbReference>
<organism evidence="2 3">
    <name type="scientific">Micromonospora sonneratiae</name>
    <dbReference type="NCBI Taxonomy" id="1184706"/>
    <lineage>
        <taxon>Bacteria</taxon>
        <taxon>Bacillati</taxon>
        <taxon>Actinomycetota</taxon>
        <taxon>Actinomycetes</taxon>
        <taxon>Micromonosporales</taxon>
        <taxon>Micromonosporaceae</taxon>
        <taxon>Micromonospora</taxon>
    </lineage>
</organism>
<keyword evidence="3" id="KW-1185">Reference proteome</keyword>
<keyword evidence="1" id="KW-0732">Signal</keyword>
<comment type="caution">
    <text evidence="2">The sequence shown here is derived from an EMBL/GenBank/DDBJ whole genome shotgun (WGS) entry which is preliminary data.</text>
</comment>
<feature type="chain" id="PRO_5045064359" description="Secreted protein" evidence="1">
    <location>
        <begin position="34"/>
        <end position="86"/>
    </location>
</feature>
<dbReference type="RefSeq" id="WP_377565513.1">
    <property type="nucleotide sequence ID" value="NZ_JBHTMP010000001.1"/>
</dbReference>
<name>A0ABW3Y579_9ACTN</name>
<accession>A0ABW3Y579</accession>
<reference evidence="3" key="1">
    <citation type="journal article" date="2019" name="Int. J. Syst. Evol. Microbiol.">
        <title>The Global Catalogue of Microorganisms (GCM) 10K type strain sequencing project: providing services to taxonomists for standard genome sequencing and annotation.</title>
        <authorList>
            <consortium name="The Broad Institute Genomics Platform"/>
            <consortium name="The Broad Institute Genome Sequencing Center for Infectious Disease"/>
            <person name="Wu L."/>
            <person name="Ma J."/>
        </authorList>
    </citation>
    <scope>NUCLEOTIDE SEQUENCE [LARGE SCALE GENOMIC DNA]</scope>
    <source>
        <strain evidence="3">JCM 31037</strain>
    </source>
</reference>
<evidence type="ECO:0008006" key="4">
    <source>
        <dbReference type="Google" id="ProtNLM"/>
    </source>
</evidence>
<evidence type="ECO:0000313" key="2">
    <source>
        <dbReference type="EMBL" id="MFD1319554.1"/>
    </source>
</evidence>